<keyword evidence="2" id="KW-1185">Reference proteome</keyword>
<evidence type="ECO:0000313" key="2">
    <source>
        <dbReference type="Proteomes" id="UP001352852"/>
    </source>
</evidence>
<dbReference type="Proteomes" id="UP001352852">
    <property type="component" value="Unassembled WGS sequence"/>
</dbReference>
<protein>
    <submittedName>
        <fullName evidence="1">Uncharacterized protein</fullName>
    </submittedName>
</protein>
<accession>A0ABU7E2U2</accession>
<sequence>MATAAGDNRCCWQGAENITKNQPNLKRMVTDLRAQSCKTSCRTPPSLINNDHRAHLFHDSITQSAVLAGDLLTP</sequence>
<reference evidence="1 2" key="1">
    <citation type="submission" date="2021-06" db="EMBL/GenBank/DDBJ databases">
        <authorList>
            <person name="Palmer J.M."/>
        </authorList>
    </citation>
    <scope>NUCLEOTIDE SEQUENCE [LARGE SCALE GENOMIC DNA]</scope>
    <source>
        <strain evidence="1 2">CL_MEX2019</strain>
        <tissue evidence="1">Muscle</tissue>
    </source>
</reference>
<dbReference type="EMBL" id="JAHUTJ010042508">
    <property type="protein sequence ID" value="MED6281101.1"/>
    <property type="molecule type" value="Genomic_DNA"/>
</dbReference>
<gene>
    <name evidence="1" type="ORF">CHARACLAT_017832</name>
</gene>
<proteinExistence type="predicted"/>
<comment type="caution">
    <text evidence="1">The sequence shown here is derived from an EMBL/GenBank/DDBJ whole genome shotgun (WGS) entry which is preliminary data.</text>
</comment>
<name>A0ABU7E2U2_9TELE</name>
<evidence type="ECO:0000313" key="1">
    <source>
        <dbReference type="EMBL" id="MED6281101.1"/>
    </source>
</evidence>
<organism evidence="1 2">
    <name type="scientific">Characodon lateralis</name>
    <dbReference type="NCBI Taxonomy" id="208331"/>
    <lineage>
        <taxon>Eukaryota</taxon>
        <taxon>Metazoa</taxon>
        <taxon>Chordata</taxon>
        <taxon>Craniata</taxon>
        <taxon>Vertebrata</taxon>
        <taxon>Euteleostomi</taxon>
        <taxon>Actinopterygii</taxon>
        <taxon>Neopterygii</taxon>
        <taxon>Teleostei</taxon>
        <taxon>Neoteleostei</taxon>
        <taxon>Acanthomorphata</taxon>
        <taxon>Ovalentaria</taxon>
        <taxon>Atherinomorphae</taxon>
        <taxon>Cyprinodontiformes</taxon>
        <taxon>Goodeidae</taxon>
        <taxon>Characodon</taxon>
    </lineage>
</organism>